<dbReference type="EMBL" id="KN727331">
    <property type="protein sequence ID" value="KIH65948.1"/>
    <property type="molecule type" value="Genomic_DNA"/>
</dbReference>
<dbReference type="InterPro" id="IPR015940">
    <property type="entry name" value="UBA"/>
</dbReference>
<dbReference type="GO" id="GO:0031593">
    <property type="term" value="F:polyubiquitin modification-dependent protein binding"/>
    <property type="evidence" value="ECO:0007669"/>
    <property type="project" value="TreeGrafter"/>
</dbReference>
<dbReference type="Proteomes" id="UP000054047">
    <property type="component" value="Unassembled WGS sequence"/>
</dbReference>
<evidence type="ECO:0000313" key="2">
    <source>
        <dbReference type="EMBL" id="KIH65948.1"/>
    </source>
</evidence>
<dbReference type="SMART" id="SM00165">
    <property type="entry name" value="UBA"/>
    <property type="match status" value="1"/>
</dbReference>
<dbReference type="PANTHER" id="PTHR10677">
    <property type="entry name" value="UBIQUILIN"/>
    <property type="match status" value="1"/>
</dbReference>
<gene>
    <name evidence="2" type="ORF">ANCDUO_03728</name>
</gene>
<dbReference type="Gene3D" id="1.10.8.10">
    <property type="entry name" value="DNA helicase RuvA subunit, C-terminal domain"/>
    <property type="match status" value="1"/>
</dbReference>
<name>A0A0C2D8C1_9BILA</name>
<organism evidence="2 3">
    <name type="scientific">Ancylostoma duodenale</name>
    <dbReference type="NCBI Taxonomy" id="51022"/>
    <lineage>
        <taxon>Eukaryota</taxon>
        <taxon>Metazoa</taxon>
        <taxon>Ecdysozoa</taxon>
        <taxon>Nematoda</taxon>
        <taxon>Chromadorea</taxon>
        <taxon>Rhabditida</taxon>
        <taxon>Rhabditina</taxon>
        <taxon>Rhabditomorpha</taxon>
        <taxon>Strongyloidea</taxon>
        <taxon>Ancylostomatidae</taxon>
        <taxon>Ancylostomatinae</taxon>
        <taxon>Ancylostoma</taxon>
    </lineage>
</organism>
<dbReference type="Pfam" id="PF00627">
    <property type="entry name" value="UBA"/>
    <property type="match status" value="1"/>
</dbReference>
<dbReference type="InterPro" id="IPR015496">
    <property type="entry name" value="Ubiquilin"/>
</dbReference>
<feature type="domain" description="UBA" evidence="1">
    <location>
        <begin position="12"/>
        <end position="58"/>
    </location>
</feature>
<reference evidence="2 3" key="1">
    <citation type="submission" date="2013-12" db="EMBL/GenBank/DDBJ databases">
        <title>Draft genome of the parsitic nematode Ancylostoma duodenale.</title>
        <authorList>
            <person name="Mitreva M."/>
        </authorList>
    </citation>
    <scope>NUCLEOTIDE SEQUENCE [LARGE SCALE GENOMIC DNA]</scope>
    <source>
        <strain evidence="2 3">Zhejiang</strain>
    </source>
</reference>
<evidence type="ECO:0000259" key="1">
    <source>
        <dbReference type="PROSITE" id="PS50030"/>
    </source>
</evidence>
<evidence type="ECO:0000313" key="3">
    <source>
        <dbReference type="Proteomes" id="UP000054047"/>
    </source>
</evidence>
<dbReference type="PROSITE" id="PS50030">
    <property type="entry name" value="UBA"/>
    <property type="match status" value="1"/>
</dbReference>
<keyword evidence="3" id="KW-1185">Reference proteome</keyword>
<dbReference type="GO" id="GO:0006511">
    <property type="term" value="P:ubiquitin-dependent protein catabolic process"/>
    <property type="evidence" value="ECO:0007669"/>
    <property type="project" value="TreeGrafter"/>
</dbReference>
<dbReference type="AlphaFoldDB" id="A0A0C2D8C1"/>
<sequence length="59" mass="6490">MDIPIVRYRKGVNDPEVLYASQLEQLAGMGFSNRARNIAALRASFGDLNAAVERLLNSP</sequence>
<proteinExistence type="predicted"/>
<dbReference type="OrthoDB" id="9450922at2759"/>
<dbReference type="GO" id="GO:0005829">
    <property type="term" value="C:cytosol"/>
    <property type="evidence" value="ECO:0007669"/>
    <property type="project" value="TreeGrafter"/>
</dbReference>
<accession>A0A0C2D8C1</accession>
<dbReference type="CDD" id="cd14399">
    <property type="entry name" value="UBA_PLICs"/>
    <property type="match status" value="1"/>
</dbReference>
<dbReference type="SUPFAM" id="SSF46934">
    <property type="entry name" value="UBA-like"/>
    <property type="match status" value="1"/>
</dbReference>
<dbReference type="InterPro" id="IPR009060">
    <property type="entry name" value="UBA-like_sf"/>
</dbReference>
<dbReference type="PANTHER" id="PTHR10677:SF3">
    <property type="entry name" value="FI07626P-RELATED"/>
    <property type="match status" value="1"/>
</dbReference>
<protein>
    <submittedName>
        <fullName evidence="2">UBA/TS-N domain protein</fullName>
    </submittedName>
</protein>